<evidence type="ECO:0000313" key="2">
    <source>
        <dbReference type="EMBL" id="KTD37001.1"/>
    </source>
</evidence>
<reference evidence="2 3" key="1">
    <citation type="submission" date="2015-11" db="EMBL/GenBank/DDBJ databases">
        <title>Genomic analysis of 38 Legionella species identifies large and diverse effector repertoires.</title>
        <authorList>
            <person name="Burstein D."/>
            <person name="Amaro F."/>
            <person name="Zusman T."/>
            <person name="Lifshitz Z."/>
            <person name="Cohen O."/>
            <person name="Gilbert J.A."/>
            <person name="Pupko T."/>
            <person name="Shuman H.A."/>
            <person name="Segal G."/>
        </authorList>
    </citation>
    <scope>NUCLEOTIDE SEQUENCE [LARGE SCALE GENOMIC DNA]</scope>
    <source>
        <strain evidence="2 3">Oak Ridge-10</strain>
    </source>
</reference>
<dbReference type="PATRIC" id="fig|29423.5.peg.2242"/>
<evidence type="ECO:0000256" key="1">
    <source>
        <dbReference type="SAM" id="Coils"/>
    </source>
</evidence>
<gene>
    <name evidence="2" type="ORF">Loak_2137</name>
</gene>
<protein>
    <submittedName>
        <fullName evidence="2">Purine NTPase</fullName>
    </submittedName>
</protein>
<dbReference type="RefSeq" id="WP_025386127.1">
    <property type="nucleotide sequence ID" value="NZ_LCUA01000001.1"/>
</dbReference>
<name>A0A0W0WXE3_9GAMM</name>
<accession>A0A0W0WXE3</accession>
<dbReference type="Proteomes" id="UP000054858">
    <property type="component" value="Unassembled WGS sequence"/>
</dbReference>
<proteinExistence type="predicted"/>
<keyword evidence="1" id="KW-0175">Coiled coil</keyword>
<evidence type="ECO:0000313" key="3">
    <source>
        <dbReference type="Proteomes" id="UP000054858"/>
    </source>
</evidence>
<feature type="coiled-coil region" evidence="1">
    <location>
        <begin position="506"/>
        <end position="533"/>
    </location>
</feature>
<comment type="caution">
    <text evidence="2">The sequence shown here is derived from an EMBL/GenBank/DDBJ whole genome shotgun (WGS) entry which is preliminary data.</text>
</comment>
<organism evidence="2 3">
    <name type="scientific">Legionella oakridgensis</name>
    <dbReference type="NCBI Taxonomy" id="29423"/>
    <lineage>
        <taxon>Bacteria</taxon>
        <taxon>Pseudomonadati</taxon>
        <taxon>Pseudomonadota</taxon>
        <taxon>Gammaproteobacteria</taxon>
        <taxon>Legionellales</taxon>
        <taxon>Legionellaceae</taxon>
        <taxon>Legionella</taxon>
    </lineage>
</organism>
<sequence>MVDALKNERFRAQFLAWRGVNIAGEEDYLAAAILISNYTEQKKLTDIQKGLASANSPDYISLGQKRLQGALLFAKLAVEDYRNWGISREEKALLAVIATDLGHLYTDPTNAPKTRLDNVSTNISLWLERFALNSKNKTQAKNLCHSLYTALKITELRNRTLDDALKNILKTSYGINVNEMQATLQILLDKIADVSTNLEELLRRQEEDILLELSPLIKHFNGSYLDIFQADLSEEEKLEQLHQMLAEDETNLSRLITFRENQVKLDKQLRHASLLLGAFEENESLTTNRKYALELVTTHRVSYDNLIKHSAPEVRRRWEERLANFEHPDPLRKITSGVQYGISTLAFLPIIAFRAWAPKTVQETVRQYAPATADSQFKEELMALSRERQLDLNKRLQAIENGITTVTASLTERRAAKEEMLSLLVNMSSPALKRLHASTSTLKAMVKEYQELRAIMLRNQQKLNDIKALDQHIDAFVAKHNDFFVWLSNLFAKISSIFKTDTARKIDEVLDIKHELQLLKQQYEDEINRKHANITDNFQIAEEIKEDLETLLPASEPAPPAGLRVYQVDNIHHSFSRIKQQRQQITDTEDMLSPSMLTSTMSV</sequence>
<dbReference type="AlphaFoldDB" id="A0A0W0WXE3"/>
<dbReference type="EMBL" id="LNYP01000031">
    <property type="protein sequence ID" value="KTD37001.1"/>
    <property type="molecule type" value="Genomic_DNA"/>
</dbReference>